<dbReference type="GO" id="GO:0016788">
    <property type="term" value="F:hydrolase activity, acting on ester bonds"/>
    <property type="evidence" value="ECO:0007669"/>
    <property type="project" value="TreeGrafter"/>
</dbReference>
<feature type="signal peptide" evidence="1">
    <location>
        <begin position="1"/>
        <end position="20"/>
    </location>
</feature>
<sequence>MKNRLVCLVALCCMGGSLFAQQLRFGSDGKFKVVQFTDVHWVAGNPASEEASVRMNEVLEAEKPDFVIYTGDLIYGRPATEGLDKALEPVVSRNIPFAVTWGNHDDEQGMTREQLSDYIQAKPNNLTGTVEGLPGVTNYILPVRSSDGAKDAAVMYVLDSHSYSGRKDVKGYDWIKPEQVEWFRRESAGYTDRNGGKPLPALAFFHIPLPEYNQAAQDEKALLIGTRKEKACAPALNTGLFAAMLEAGDVMATFVGHDHVNDYVVNWYGMLLCYGRFTGGKTVYHDIPGGNGARIIELTEGERGFRTWIRLKDGKVINEVSFPE</sequence>
<dbReference type="Gene3D" id="3.60.21.10">
    <property type="match status" value="1"/>
</dbReference>
<evidence type="ECO:0000256" key="1">
    <source>
        <dbReference type="SAM" id="SignalP"/>
    </source>
</evidence>
<proteinExistence type="predicted"/>
<dbReference type="Pfam" id="PF00149">
    <property type="entry name" value="Metallophos"/>
    <property type="match status" value="1"/>
</dbReference>
<name>A0A948TL29_9BACT</name>
<evidence type="ECO:0000259" key="2">
    <source>
        <dbReference type="Pfam" id="PF00149"/>
    </source>
</evidence>
<reference evidence="3" key="1">
    <citation type="journal article" date="2021" name="PeerJ">
        <title>Extensive microbial diversity within the chicken gut microbiome revealed by metagenomics and culture.</title>
        <authorList>
            <person name="Gilroy R."/>
            <person name="Ravi A."/>
            <person name="Getino M."/>
            <person name="Pursley I."/>
            <person name="Horton D.L."/>
            <person name="Alikhan N.F."/>
            <person name="Baker D."/>
            <person name="Gharbi K."/>
            <person name="Hall N."/>
            <person name="Watson M."/>
            <person name="Adriaenssens E.M."/>
            <person name="Foster-Nyarko E."/>
            <person name="Jarju S."/>
            <person name="Secka A."/>
            <person name="Antonio M."/>
            <person name="Oren A."/>
            <person name="Chaudhuri R.R."/>
            <person name="La Ragione R."/>
            <person name="Hildebrand F."/>
            <person name="Pallen M.J."/>
        </authorList>
    </citation>
    <scope>NUCLEOTIDE SEQUENCE</scope>
    <source>
        <strain evidence="3">8470</strain>
    </source>
</reference>
<dbReference type="CDD" id="cd07383">
    <property type="entry name" value="MPP_Dcr2"/>
    <property type="match status" value="1"/>
</dbReference>
<dbReference type="GO" id="GO:0005737">
    <property type="term" value="C:cytoplasm"/>
    <property type="evidence" value="ECO:0007669"/>
    <property type="project" value="TreeGrafter"/>
</dbReference>
<protein>
    <submittedName>
        <fullName evidence="3">Metallophosphoesterase family protein</fullName>
    </submittedName>
</protein>
<feature type="chain" id="PRO_5037177071" evidence="1">
    <location>
        <begin position="21"/>
        <end position="324"/>
    </location>
</feature>
<dbReference type="PIRSF" id="PIRSF030250">
    <property type="entry name" value="Ptase_At2g46880"/>
    <property type="match status" value="1"/>
</dbReference>
<dbReference type="PANTHER" id="PTHR32440:SF11">
    <property type="entry name" value="METALLOPHOSPHOESTERASE DOMAIN-CONTAINING PROTEIN"/>
    <property type="match status" value="1"/>
</dbReference>
<dbReference type="InterPro" id="IPR004843">
    <property type="entry name" value="Calcineurin-like_PHP"/>
</dbReference>
<feature type="domain" description="Calcineurin-like phosphoesterase" evidence="2">
    <location>
        <begin position="31"/>
        <end position="260"/>
    </location>
</feature>
<organism evidence="3 4">
    <name type="scientific">Candidatus Phocaeicola excrementipullorum</name>
    <dbReference type="NCBI Taxonomy" id="2838731"/>
    <lineage>
        <taxon>Bacteria</taxon>
        <taxon>Pseudomonadati</taxon>
        <taxon>Bacteroidota</taxon>
        <taxon>Bacteroidia</taxon>
        <taxon>Bacteroidales</taxon>
        <taxon>Bacteroidaceae</taxon>
        <taxon>Phocaeicola</taxon>
    </lineage>
</organism>
<keyword evidence="1" id="KW-0732">Signal</keyword>
<dbReference type="InterPro" id="IPR011230">
    <property type="entry name" value="PAP14/16/28/29"/>
</dbReference>
<evidence type="ECO:0000313" key="3">
    <source>
        <dbReference type="EMBL" id="MBU3855422.1"/>
    </source>
</evidence>
<dbReference type="PANTHER" id="PTHR32440">
    <property type="entry name" value="PHOSPHATASE DCR2-RELATED-RELATED"/>
    <property type="match status" value="1"/>
</dbReference>
<dbReference type="SUPFAM" id="SSF56300">
    <property type="entry name" value="Metallo-dependent phosphatases"/>
    <property type="match status" value="1"/>
</dbReference>
<gene>
    <name evidence="3" type="ORF">H9928_02490</name>
</gene>
<dbReference type="EMBL" id="JAHLFJ010000027">
    <property type="protein sequence ID" value="MBU3855422.1"/>
    <property type="molecule type" value="Genomic_DNA"/>
</dbReference>
<evidence type="ECO:0000313" key="4">
    <source>
        <dbReference type="Proteomes" id="UP000784286"/>
    </source>
</evidence>
<dbReference type="InterPro" id="IPR029052">
    <property type="entry name" value="Metallo-depent_PP-like"/>
</dbReference>
<reference evidence="3" key="2">
    <citation type="submission" date="2021-04" db="EMBL/GenBank/DDBJ databases">
        <authorList>
            <person name="Gilroy R."/>
        </authorList>
    </citation>
    <scope>NUCLEOTIDE SEQUENCE</scope>
    <source>
        <strain evidence="3">8470</strain>
    </source>
</reference>
<dbReference type="AlphaFoldDB" id="A0A948TL29"/>
<comment type="caution">
    <text evidence="3">The sequence shown here is derived from an EMBL/GenBank/DDBJ whole genome shotgun (WGS) entry which is preliminary data.</text>
</comment>
<dbReference type="Proteomes" id="UP000784286">
    <property type="component" value="Unassembled WGS sequence"/>
</dbReference>
<accession>A0A948TL29</accession>